<feature type="domain" description="DUF512" evidence="6">
    <location>
        <begin position="332"/>
        <end position="444"/>
    </location>
</feature>
<dbReference type="InterPro" id="IPR050377">
    <property type="entry name" value="Radical_SAM_PqqE_MftC-like"/>
</dbReference>
<gene>
    <name evidence="7" type="ORF">SAMN05421834_10976</name>
</gene>
<evidence type="ECO:0000256" key="4">
    <source>
        <dbReference type="ARBA" id="ARBA00023014"/>
    </source>
</evidence>
<keyword evidence="2" id="KW-0479">Metal-binding</keyword>
<evidence type="ECO:0000313" key="8">
    <source>
        <dbReference type="Proteomes" id="UP000185669"/>
    </source>
</evidence>
<dbReference type="InterPro" id="IPR036034">
    <property type="entry name" value="PDZ_sf"/>
</dbReference>
<keyword evidence="4" id="KW-0411">Iron-sulfur</keyword>
<dbReference type="STRING" id="56779.SAMN05421834_10976"/>
<name>A0A1N6W7R2_9FIRM</name>
<dbReference type="SFLD" id="SFLDS00029">
    <property type="entry name" value="Radical_SAM"/>
    <property type="match status" value="1"/>
</dbReference>
<evidence type="ECO:0000256" key="2">
    <source>
        <dbReference type="ARBA" id="ARBA00022723"/>
    </source>
</evidence>
<dbReference type="SUPFAM" id="SSF102114">
    <property type="entry name" value="Radical SAM enzymes"/>
    <property type="match status" value="1"/>
</dbReference>
<dbReference type="GO" id="GO:0051536">
    <property type="term" value="F:iron-sulfur cluster binding"/>
    <property type="evidence" value="ECO:0007669"/>
    <property type="project" value="UniProtKB-KW"/>
</dbReference>
<dbReference type="Gene3D" id="2.30.42.10">
    <property type="match status" value="1"/>
</dbReference>
<dbReference type="RefSeq" id="WP_076544791.1">
    <property type="nucleotide sequence ID" value="NZ_FTNC01000009.1"/>
</dbReference>
<dbReference type="InterPro" id="IPR007197">
    <property type="entry name" value="rSAM"/>
</dbReference>
<dbReference type="PANTHER" id="PTHR11228:SF7">
    <property type="entry name" value="PQQA PEPTIDE CYCLASE"/>
    <property type="match status" value="1"/>
</dbReference>
<dbReference type="InterPro" id="IPR058240">
    <property type="entry name" value="rSAM_sf"/>
</dbReference>
<evidence type="ECO:0000259" key="6">
    <source>
        <dbReference type="Pfam" id="PF04459"/>
    </source>
</evidence>
<dbReference type="SUPFAM" id="SSF50156">
    <property type="entry name" value="PDZ domain-like"/>
    <property type="match status" value="1"/>
</dbReference>
<dbReference type="OrthoDB" id="9774724at2"/>
<dbReference type="PANTHER" id="PTHR11228">
    <property type="entry name" value="RADICAL SAM DOMAIN PROTEIN"/>
    <property type="match status" value="1"/>
</dbReference>
<dbReference type="InterPro" id="IPR013785">
    <property type="entry name" value="Aldolase_TIM"/>
</dbReference>
<reference evidence="8" key="1">
    <citation type="submission" date="2017-01" db="EMBL/GenBank/DDBJ databases">
        <authorList>
            <person name="Varghese N."/>
            <person name="Submissions S."/>
        </authorList>
    </citation>
    <scope>NUCLEOTIDE SEQUENCE [LARGE SCALE GENOMIC DNA]</scope>
    <source>
        <strain evidence="8">ATCC 700103</strain>
    </source>
</reference>
<keyword evidence="1" id="KW-0949">S-adenosyl-L-methionine</keyword>
<dbReference type="GO" id="GO:0046872">
    <property type="term" value="F:metal ion binding"/>
    <property type="evidence" value="ECO:0007669"/>
    <property type="project" value="UniProtKB-KW"/>
</dbReference>
<evidence type="ECO:0000256" key="1">
    <source>
        <dbReference type="ARBA" id="ARBA00022691"/>
    </source>
</evidence>
<organism evidence="7 8">
    <name type="scientific">Halanaerobium kushneri</name>
    <dbReference type="NCBI Taxonomy" id="56779"/>
    <lineage>
        <taxon>Bacteria</taxon>
        <taxon>Bacillati</taxon>
        <taxon>Bacillota</taxon>
        <taxon>Clostridia</taxon>
        <taxon>Halanaerobiales</taxon>
        <taxon>Halanaerobiaceae</taxon>
        <taxon>Halanaerobium</taxon>
    </lineage>
</organism>
<dbReference type="AlphaFoldDB" id="A0A1N6W7R2"/>
<proteinExistence type="predicted"/>
<dbReference type="EMBL" id="FTNC01000009">
    <property type="protein sequence ID" value="SIQ86068.1"/>
    <property type="molecule type" value="Genomic_DNA"/>
</dbReference>
<feature type="domain" description="Radical SAM core" evidence="5">
    <location>
        <begin position="21"/>
        <end position="175"/>
    </location>
</feature>
<dbReference type="SFLD" id="SFLDG01067">
    <property type="entry name" value="SPASM/twitch_domain_containing"/>
    <property type="match status" value="1"/>
</dbReference>
<accession>A0A1N6W7R2</accession>
<dbReference type="InterPro" id="IPR007549">
    <property type="entry name" value="DUF512"/>
</dbReference>
<evidence type="ECO:0000259" key="5">
    <source>
        <dbReference type="Pfam" id="PF04055"/>
    </source>
</evidence>
<dbReference type="CDD" id="cd01335">
    <property type="entry name" value="Radical_SAM"/>
    <property type="match status" value="1"/>
</dbReference>
<evidence type="ECO:0000313" key="7">
    <source>
        <dbReference type="EMBL" id="SIQ86068.1"/>
    </source>
</evidence>
<dbReference type="Pfam" id="PF04459">
    <property type="entry name" value="DUF512"/>
    <property type="match status" value="1"/>
</dbReference>
<dbReference type="Gene3D" id="3.20.20.70">
    <property type="entry name" value="Aldolase class I"/>
    <property type="match status" value="1"/>
</dbReference>
<evidence type="ECO:0000256" key="3">
    <source>
        <dbReference type="ARBA" id="ARBA00023004"/>
    </source>
</evidence>
<protein>
    <submittedName>
        <fullName evidence="7">4Fe-4S single cluster domain-containing protein</fullName>
    </submittedName>
</protein>
<dbReference type="Proteomes" id="UP000185669">
    <property type="component" value="Unassembled WGS sequence"/>
</dbReference>
<keyword evidence="3" id="KW-0408">Iron</keyword>
<dbReference type="GO" id="GO:0003824">
    <property type="term" value="F:catalytic activity"/>
    <property type="evidence" value="ECO:0007669"/>
    <property type="project" value="InterPro"/>
</dbReference>
<keyword evidence="8" id="KW-1185">Reference proteome</keyword>
<sequence length="447" mass="51668">MKKRSKEEILYKTVKEDNILPITSICKLNCIFCSHKNNPPQVETYSFGHLDKALIKNMIEFLNPEKPVFIGESASKIIEGEPFVYPEIYQILEYLRQRWPEIEIKITTSASFLELERLEYLKNLEPLELNISLNGPAPEERVFLMNDSRPNNVFKIIPELKRMEFNFSASIVSMHHLKGFDYLKRSFDFLEKYQPRTLRVFMAGFSNYADSEIISATDDYQQLNQFINSIKNEYSYPILVEPQLLNDFKAEINDIIKDSPAKVDLQPGDIIKKINQNTVESRVDAFYQIKTASNPEIIFKRDQKTKKIILKKKKNEDSGLIMSYDLSRKEKKSLEAYAAESSKNQNGITVILASEAGYNLIFSLIKKYLIDNKNLKLLKVKNCFFGASIIAAGLLTNSDLISSLNLIEEKIKKIILPEIIYDYYGNDLLGNHYSQLEEKFRAEVVLI</sequence>
<dbReference type="Pfam" id="PF04055">
    <property type="entry name" value="Radical_SAM"/>
    <property type="match status" value="1"/>
</dbReference>